<keyword evidence="1" id="KW-0732">Signal</keyword>
<evidence type="ECO:0000256" key="1">
    <source>
        <dbReference type="SAM" id="SignalP"/>
    </source>
</evidence>
<evidence type="ECO:0000313" key="4">
    <source>
        <dbReference type="Proteomes" id="UP000324748"/>
    </source>
</evidence>
<name>A0A5B0Q884_PUCGR</name>
<dbReference type="OrthoDB" id="2495679at2759"/>
<dbReference type="Proteomes" id="UP000324748">
    <property type="component" value="Unassembled WGS sequence"/>
</dbReference>
<evidence type="ECO:0000313" key="3">
    <source>
        <dbReference type="EMBL" id="KAA1109253.1"/>
    </source>
</evidence>
<dbReference type="Proteomes" id="UP000325313">
    <property type="component" value="Unassembled WGS sequence"/>
</dbReference>
<evidence type="ECO:0000313" key="2">
    <source>
        <dbReference type="EMBL" id="KAA1106202.1"/>
    </source>
</evidence>
<organism evidence="3 5">
    <name type="scientific">Puccinia graminis f. sp. tritici</name>
    <dbReference type="NCBI Taxonomy" id="56615"/>
    <lineage>
        <taxon>Eukaryota</taxon>
        <taxon>Fungi</taxon>
        <taxon>Dikarya</taxon>
        <taxon>Basidiomycota</taxon>
        <taxon>Pucciniomycotina</taxon>
        <taxon>Pucciniomycetes</taxon>
        <taxon>Pucciniales</taxon>
        <taxon>Pucciniaceae</taxon>
        <taxon>Puccinia</taxon>
    </lineage>
</organism>
<reference evidence="4 5" key="1">
    <citation type="submission" date="2019-05" db="EMBL/GenBank/DDBJ databases">
        <title>Emergence of the Ug99 lineage of the wheat stem rust pathogen through somatic hybridization.</title>
        <authorList>
            <person name="Li F."/>
            <person name="Upadhyaya N.M."/>
            <person name="Sperschneider J."/>
            <person name="Matny O."/>
            <person name="Nguyen-Phuc H."/>
            <person name="Mago R."/>
            <person name="Raley C."/>
            <person name="Miller M.E."/>
            <person name="Silverstein K.A.T."/>
            <person name="Henningsen E."/>
            <person name="Hirsch C.D."/>
            <person name="Visser B."/>
            <person name="Pretorius Z.A."/>
            <person name="Steffenson B.J."/>
            <person name="Schwessinger B."/>
            <person name="Dodds P.N."/>
            <person name="Figueroa M."/>
        </authorList>
    </citation>
    <scope>NUCLEOTIDE SEQUENCE [LARGE SCALE GENOMIC DNA]</scope>
    <source>
        <strain evidence="2">21-0</strain>
        <strain evidence="3 5">Ug99</strain>
    </source>
</reference>
<dbReference type="AlphaFoldDB" id="A0A5B0Q884"/>
<comment type="caution">
    <text evidence="3">The sequence shown here is derived from an EMBL/GenBank/DDBJ whole genome shotgun (WGS) entry which is preliminary data.</text>
</comment>
<feature type="signal peptide" evidence="1">
    <location>
        <begin position="1"/>
        <end position="22"/>
    </location>
</feature>
<proteinExistence type="predicted"/>
<keyword evidence="4" id="KW-1185">Reference proteome</keyword>
<protein>
    <submittedName>
        <fullName evidence="3">Uncharacterized protein</fullName>
    </submittedName>
</protein>
<gene>
    <name evidence="2" type="ORF">PGT21_030859</name>
    <name evidence="3" type="ORF">PGTUg99_023051</name>
</gene>
<accession>A0A5B0Q884</accession>
<evidence type="ECO:0000313" key="5">
    <source>
        <dbReference type="Proteomes" id="UP000325313"/>
    </source>
</evidence>
<dbReference type="PROSITE" id="PS51257">
    <property type="entry name" value="PROKAR_LIPOPROTEIN"/>
    <property type="match status" value="1"/>
</dbReference>
<feature type="chain" id="PRO_5036137932" evidence="1">
    <location>
        <begin position="23"/>
        <end position="107"/>
    </location>
</feature>
<dbReference type="EMBL" id="VDEP01000305">
    <property type="protein sequence ID" value="KAA1109253.1"/>
    <property type="molecule type" value="Genomic_DNA"/>
</dbReference>
<sequence>MQLIRFITLLASLVLLPAVTLASCHFKHYAPRNKPALAACIPSMKASRVDNSNCGNVKWYLSQSAWSNTEDCFNLCAACLSSGISAGASEVSCRQRKLFAHCHVGFF</sequence>
<dbReference type="EMBL" id="VSWC01000040">
    <property type="protein sequence ID" value="KAA1106202.1"/>
    <property type="molecule type" value="Genomic_DNA"/>
</dbReference>